<dbReference type="InterPro" id="IPR027887">
    <property type="entry name" value="DUF4464"/>
</dbReference>
<evidence type="ECO:0000256" key="5">
    <source>
        <dbReference type="ARBA" id="ARBA00022490"/>
    </source>
</evidence>
<evidence type="ECO:0000313" key="7">
    <source>
        <dbReference type="EMBL" id="KAI7836473.1"/>
    </source>
</evidence>
<evidence type="ECO:0000256" key="2">
    <source>
        <dbReference type="ARBA" id="ARBA00004123"/>
    </source>
</evidence>
<protein>
    <recommendedName>
        <fullName evidence="4">Cilia- and flagella-associated protein 299</fullName>
    </recommendedName>
</protein>
<proteinExistence type="predicted"/>
<evidence type="ECO:0000256" key="6">
    <source>
        <dbReference type="ARBA" id="ARBA00023242"/>
    </source>
</evidence>
<accession>A0AAD5DHM0</accession>
<name>A0AAD5DHM0_9CHLO</name>
<dbReference type="AlphaFoldDB" id="A0AAD5DHM0"/>
<dbReference type="PANTHER" id="PTHR33588">
    <property type="entry name" value="CILIA- AND FLAGELLA-ASSOCIATED PROTEIN 299"/>
    <property type="match status" value="1"/>
</dbReference>
<reference evidence="7" key="1">
    <citation type="submission" date="2020-11" db="EMBL/GenBank/DDBJ databases">
        <title>Chlorella ohadii genome sequencing and assembly.</title>
        <authorList>
            <person name="Murik O."/>
            <person name="Treves H."/>
            <person name="Kedem I."/>
            <person name="Shotland Y."/>
            <person name="Kaplan A."/>
        </authorList>
    </citation>
    <scope>NUCLEOTIDE SEQUENCE</scope>
    <source>
        <strain evidence="7">1</strain>
    </source>
</reference>
<dbReference type="Proteomes" id="UP001205105">
    <property type="component" value="Unassembled WGS sequence"/>
</dbReference>
<gene>
    <name evidence="7" type="ORF">COHA_009690</name>
</gene>
<evidence type="ECO:0000256" key="4">
    <source>
        <dbReference type="ARBA" id="ARBA00021436"/>
    </source>
</evidence>
<dbReference type="GO" id="GO:0005737">
    <property type="term" value="C:cytoplasm"/>
    <property type="evidence" value="ECO:0007669"/>
    <property type="project" value="UniProtKB-SubCell"/>
</dbReference>
<comment type="caution">
    <text evidence="7">The sequence shown here is derived from an EMBL/GenBank/DDBJ whole genome shotgun (WGS) entry which is preliminary data.</text>
</comment>
<dbReference type="Pfam" id="PF14713">
    <property type="entry name" value="DUF4464"/>
    <property type="match status" value="1"/>
</dbReference>
<dbReference type="GO" id="GO:0005634">
    <property type="term" value="C:nucleus"/>
    <property type="evidence" value="ECO:0007669"/>
    <property type="project" value="UniProtKB-SubCell"/>
</dbReference>
<keyword evidence="8" id="KW-1185">Reference proteome</keyword>
<keyword evidence="5" id="KW-0963">Cytoplasm</keyword>
<organism evidence="7 8">
    <name type="scientific">Chlorella ohadii</name>
    <dbReference type="NCBI Taxonomy" id="2649997"/>
    <lineage>
        <taxon>Eukaryota</taxon>
        <taxon>Viridiplantae</taxon>
        <taxon>Chlorophyta</taxon>
        <taxon>core chlorophytes</taxon>
        <taxon>Trebouxiophyceae</taxon>
        <taxon>Chlorellales</taxon>
        <taxon>Chlorellaceae</taxon>
        <taxon>Chlorella clade</taxon>
        <taxon>Chlorella</taxon>
    </lineage>
</organism>
<comment type="function">
    <text evidence="1">May be involved in spermatogenesis.</text>
</comment>
<dbReference type="PANTHER" id="PTHR33588:SF1">
    <property type="entry name" value="CILIA- AND FLAGELLA-ASSOCIATED PROTEIN 299"/>
    <property type="match status" value="1"/>
</dbReference>
<comment type="subcellular location">
    <subcellularLocation>
        <location evidence="3">Cytoplasm</location>
    </subcellularLocation>
    <subcellularLocation>
        <location evidence="2">Nucleus</location>
    </subcellularLocation>
</comment>
<keyword evidence="6" id="KW-0539">Nucleus</keyword>
<evidence type="ECO:0000256" key="1">
    <source>
        <dbReference type="ARBA" id="ARBA00003056"/>
    </source>
</evidence>
<evidence type="ECO:0000313" key="8">
    <source>
        <dbReference type="Proteomes" id="UP001205105"/>
    </source>
</evidence>
<dbReference type="EMBL" id="JADXDR010000186">
    <property type="protein sequence ID" value="KAI7836473.1"/>
    <property type="molecule type" value="Genomic_DNA"/>
</dbReference>
<sequence length="146" mass="16100">MSVEAPSIEDALLDRFDSYDAYLQSFVTEADLRYLPDAATARRVVELGYLHGNGELLRREEWEAGKAALAAQRYAEAHPRPKALLSAGRDLSDHPLLRALAERELPVRRGSLATIVFLRDRNAKGQASGQVPCSKAKCGKEAHCLL</sequence>
<evidence type="ECO:0000256" key="3">
    <source>
        <dbReference type="ARBA" id="ARBA00004496"/>
    </source>
</evidence>